<evidence type="ECO:0000256" key="1">
    <source>
        <dbReference type="SAM" id="MobiDB-lite"/>
    </source>
</evidence>
<feature type="compositionally biased region" description="Basic residues" evidence="1">
    <location>
        <begin position="60"/>
        <end position="77"/>
    </location>
</feature>
<feature type="domain" description="C2H2-type" evidence="2">
    <location>
        <begin position="112"/>
        <end position="135"/>
    </location>
</feature>
<feature type="compositionally biased region" description="Low complexity" evidence="1">
    <location>
        <begin position="39"/>
        <end position="59"/>
    </location>
</feature>
<dbReference type="OMA" id="EQYRQMN"/>
<evidence type="ECO:0000259" key="2">
    <source>
        <dbReference type="SMART" id="SM00355"/>
    </source>
</evidence>
<name>A0A915L987_ROMCU</name>
<evidence type="ECO:0000313" key="4">
    <source>
        <dbReference type="WBParaSite" id="nRc.2.0.1.t46316-RA"/>
    </source>
</evidence>
<dbReference type="Proteomes" id="UP000887565">
    <property type="component" value="Unplaced"/>
</dbReference>
<protein>
    <submittedName>
        <fullName evidence="4">C2H2-type domain-containing protein</fullName>
    </submittedName>
</protein>
<dbReference type="AlphaFoldDB" id="A0A915L987"/>
<dbReference type="WBParaSite" id="nRc.2.0.1.t46316-RA">
    <property type="protein sequence ID" value="nRc.2.0.1.t46316-RA"/>
    <property type="gene ID" value="nRc.2.0.1.g46316"/>
</dbReference>
<reference evidence="4" key="1">
    <citation type="submission" date="2022-11" db="UniProtKB">
        <authorList>
            <consortium name="WormBaseParasite"/>
        </authorList>
    </citation>
    <scope>IDENTIFICATION</scope>
</reference>
<feature type="domain" description="C2H2-type" evidence="2">
    <location>
        <begin position="141"/>
        <end position="165"/>
    </location>
</feature>
<organism evidence="3 4">
    <name type="scientific">Romanomermis culicivorax</name>
    <name type="common">Nematode worm</name>
    <dbReference type="NCBI Taxonomy" id="13658"/>
    <lineage>
        <taxon>Eukaryota</taxon>
        <taxon>Metazoa</taxon>
        <taxon>Ecdysozoa</taxon>
        <taxon>Nematoda</taxon>
        <taxon>Enoplea</taxon>
        <taxon>Dorylaimia</taxon>
        <taxon>Mermithida</taxon>
        <taxon>Mermithoidea</taxon>
        <taxon>Mermithidae</taxon>
        <taxon>Romanomermis</taxon>
    </lineage>
</organism>
<feature type="region of interest" description="Disordered" evidence="1">
    <location>
        <begin position="1"/>
        <end position="77"/>
    </location>
</feature>
<feature type="domain" description="C2H2-type" evidence="2">
    <location>
        <begin position="174"/>
        <end position="194"/>
    </location>
</feature>
<evidence type="ECO:0000313" key="3">
    <source>
        <dbReference type="Proteomes" id="UP000887565"/>
    </source>
</evidence>
<dbReference type="InterPro" id="IPR013087">
    <property type="entry name" value="Znf_C2H2_type"/>
</dbReference>
<proteinExistence type="predicted"/>
<accession>A0A915L987</accession>
<keyword evidence="3" id="KW-1185">Reference proteome</keyword>
<dbReference type="SMART" id="SM00355">
    <property type="entry name" value="ZnF_C2H2"/>
    <property type="match status" value="3"/>
</dbReference>
<sequence>KKYVELSSARSASPSHRESRRQRSRSASTPPKRSRRSASRCSSASKAASGSRRSASSRPPRVRRRSSVVRLRRRRRHEVASTVVAEARRVVEQRGIRPINCENNFSGEEISVPCLICPKMFSSPDEAYNHDIDAHGNFGRFPCILCTKFVACDPNKLQLHIETQHPARRRILKLACPFCHHNFSLWGQYNNHLEWEYSVRRRRVYDEIWHRSSLQCSLCGAEVGAVDRRDFENHARDCRALKDNGSGRQEQPQPCCTRRHAERRGCIHFRTFCKKYPGCSGAVCDFAHPTCKFDPTCRTKNCEWFHTATPRERCSMCGKNASGSSHDQSL</sequence>